<evidence type="ECO:0000313" key="4">
    <source>
        <dbReference type="EMBL" id="WOE75086.1"/>
    </source>
</evidence>
<feature type="domain" description="Luciferase-like" evidence="3">
    <location>
        <begin position="14"/>
        <end position="297"/>
    </location>
</feature>
<dbReference type="Pfam" id="PF00296">
    <property type="entry name" value="Bac_luciferase"/>
    <property type="match status" value="1"/>
</dbReference>
<dbReference type="PANTHER" id="PTHR30137:SF6">
    <property type="entry name" value="LUCIFERASE-LIKE MONOOXYGENASE"/>
    <property type="match status" value="1"/>
</dbReference>
<dbReference type="PANTHER" id="PTHR30137">
    <property type="entry name" value="LUCIFERASE-LIKE MONOOXYGENASE"/>
    <property type="match status" value="1"/>
</dbReference>
<dbReference type="InterPro" id="IPR011251">
    <property type="entry name" value="Luciferase-like_dom"/>
</dbReference>
<dbReference type="GO" id="GO:0016705">
    <property type="term" value="F:oxidoreductase activity, acting on paired donors, with incorporation or reduction of molecular oxygen"/>
    <property type="evidence" value="ECO:0007669"/>
    <property type="project" value="InterPro"/>
</dbReference>
<dbReference type="InterPro" id="IPR019949">
    <property type="entry name" value="CmoO-like"/>
</dbReference>
<keyword evidence="5" id="KW-1185">Reference proteome</keyword>
<name>A0AA97F6G7_9SPHN</name>
<reference evidence="4 5" key="1">
    <citation type="submission" date="2023-10" db="EMBL/GenBank/DDBJ databases">
        <title>Complete genome sequence of a Sphingomonadaceae bacterium.</title>
        <authorList>
            <person name="Yan C."/>
        </authorList>
    </citation>
    <scope>NUCLEOTIDE SEQUENCE [LARGE SCALE GENOMIC DNA]</scope>
    <source>
        <strain evidence="4 5">SCSIO 66989</strain>
    </source>
</reference>
<evidence type="ECO:0000256" key="2">
    <source>
        <dbReference type="SAM" id="MobiDB-lite"/>
    </source>
</evidence>
<dbReference type="KEGG" id="acoa:RB602_14845"/>
<feature type="region of interest" description="Disordered" evidence="2">
    <location>
        <begin position="335"/>
        <end position="355"/>
    </location>
</feature>
<dbReference type="CDD" id="cd00347">
    <property type="entry name" value="Flavin_utilizing_monoxygenases"/>
    <property type="match status" value="2"/>
</dbReference>
<dbReference type="NCBIfam" id="TIGR03558">
    <property type="entry name" value="oxido_grp_1"/>
    <property type="match status" value="1"/>
</dbReference>
<organism evidence="4 5">
    <name type="scientific">Alterisphingorhabdus coralli</name>
    <dbReference type="NCBI Taxonomy" id="3071408"/>
    <lineage>
        <taxon>Bacteria</taxon>
        <taxon>Pseudomonadati</taxon>
        <taxon>Pseudomonadota</taxon>
        <taxon>Alphaproteobacteria</taxon>
        <taxon>Sphingomonadales</taxon>
        <taxon>Sphingomonadaceae</taxon>
        <taxon>Alterisphingorhabdus (ex Yan et al. 2024)</taxon>
    </lineage>
</organism>
<evidence type="ECO:0000313" key="5">
    <source>
        <dbReference type="Proteomes" id="UP001302429"/>
    </source>
</evidence>
<dbReference type="InterPro" id="IPR050766">
    <property type="entry name" value="Bact_Lucif_Oxidored"/>
</dbReference>
<comment type="similarity">
    <text evidence="1">To bacterial alkanal monooxygenase alpha and beta chains.</text>
</comment>
<dbReference type="EMBL" id="CP136594">
    <property type="protein sequence ID" value="WOE75086.1"/>
    <property type="molecule type" value="Genomic_DNA"/>
</dbReference>
<evidence type="ECO:0000259" key="3">
    <source>
        <dbReference type="Pfam" id="PF00296"/>
    </source>
</evidence>
<accession>A0AA97F6G7</accession>
<dbReference type="AlphaFoldDB" id="A0AA97F6G7"/>
<dbReference type="GO" id="GO:0005829">
    <property type="term" value="C:cytosol"/>
    <property type="evidence" value="ECO:0007669"/>
    <property type="project" value="TreeGrafter"/>
</dbReference>
<dbReference type="Gene3D" id="3.20.20.30">
    <property type="entry name" value="Luciferase-like domain"/>
    <property type="match status" value="1"/>
</dbReference>
<protein>
    <submittedName>
        <fullName evidence="4">MsnO8 family LLM class oxidoreductase</fullName>
        <ecNumber evidence="4">1.-.-.-</ecNumber>
    </submittedName>
</protein>
<keyword evidence="4" id="KW-0560">Oxidoreductase</keyword>
<proteinExistence type="predicted"/>
<dbReference type="EC" id="1.-.-.-" evidence="4"/>
<dbReference type="RefSeq" id="WP_317081674.1">
    <property type="nucleotide sequence ID" value="NZ_CP136594.1"/>
</dbReference>
<gene>
    <name evidence="4" type="ORF">RB602_14845</name>
</gene>
<dbReference type="Proteomes" id="UP001302429">
    <property type="component" value="Chromosome"/>
</dbReference>
<sequence length="355" mass="38350">MTKIRLSIIDQSLRSGDAPASEAFADSIAVARLADRLGYYRYWVSEHHANPSICGSVPELLLTAIGAQTGHIRLGTGGIMLPHYSAYRVAEIVSTLSNLYPGRIDAGLGRAPGGDVAVSYALAQDRRPQFEKFAESLQILRGYLQGEIQHPMLVPEPVTPIPLHILGTSPHSAVLAGQMGMPYAIGRFINPQAGSDLAARYRDHFVPAHPDAQPHVILATTALAAEDSERAELLRKNVYVNFVHMLLKSDGKGLRPPEDTQDYSFDEAEALAVGRQARIAAFGTGEEVVEKLHAMAQDFTADEIMFTCNTYHLADRLASLQLIAEAAGMDGTANGGNTGRLFDRQRPDAAPTTLA</sequence>
<dbReference type="InterPro" id="IPR036661">
    <property type="entry name" value="Luciferase-like_sf"/>
</dbReference>
<evidence type="ECO:0000256" key="1">
    <source>
        <dbReference type="ARBA" id="ARBA00007789"/>
    </source>
</evidence>
<dbReference type="SUPFAM" id="SSF51679">
    <property type="entry name" value="Bacterial luciferase-like"/>
    <property type="match status" value="1"/>
</dbReference>